<organism evidence="1 2">
    <name type="scientific">Lichtheimia corymbifera JMRC:FSU:9682</name>
    <dbReference type="NCBI Taxonomy" id="1263082"/>
    <lineage>
        <taxon>Eukaryota</taxon>
        <taxon>Fungi</taxon>
        <taxon>Fungi incertae sedis</taxon>
        <taxon>Mucoromycota</taxon>
        <taxon>Mucoromycotina</taxon>
        <taxon>Mucoromycetes</taxon>
        <taxon>Mucorales</taxon>
        <taxon>Lichtheimiaceae</taxon>
        <taxon>Lichtheimia</taxon>
    </lineage>
</organism>
<evidence type="ECO:0000313" key="1">
    <source>
        <dbReference type="EMBL" id="CDH60555.1"/>
    </source>
</evidence>
<sequence>MADDTALLTYKAPARTGSDRLAKLILNDDFVKEIVVNTVLDLPASNYHVGNNEWPDGSRSDVVYEPANSSSLPAIIVEVQHDVNADFMTRAIQYCIQAYKKYKRLPIIIIFNTESTTIQLPESSRSPTMCGHILPSTFWATRAILINSNTINNPAHHNSFLMLATFIIQRHNSLLASDKWEDTTMKRLFTILKSSLEQSISREQELLNTIKVLCDSGTKSMINILDTTERLQYDSPTLHNEAHNHIKKLETLKRQYQEVDPYAKKANKDTSNDEQRFERTMAFVDDYKMKLDKKAKNGKGVMSWIDCHSKLNNEVDVIKYKNSEVLRVQYSKYKKSFL</sequence>
<comment type="caution">
    <text evidence="1">The sequence shown here is derived from an EMBL/GenBank/DDBJ whole genome shotgun (WGS) entry which is preliminary data.</text>
</comment>
<proteinExistence type="predicted"/>
<dbReference type="OrthoDB" id="2283182at2759"/>
<dbReference type="EMBL" id="CBTN010000096">
    <property type="protein sequence ID" value="CDH60555.1"/>
    <property type="molecule type" value="Genomic_DNA"/>
</dbReference>
<accession>A0A068SF16</accession>
<gene>
    <name evidence="1" type="ORF">LCOR_11338.1</name>
</gene>
<dbReference type="AlphaFoldDB" id="A0A068SF16"/>
<reference evidence="1" key="1">
    <citation type="submission" date="2013-08" db="EMBL/GenBank/DDBJ databases">
        <title>Gene expansion shapes genome architecture in the human pathogen Lichtheimia corymbifera: an evolutionary genomics analysis in the ancient terrestrial Mucorales (Mucoromycotina).</title>
        <authorList>
            <person name="Schwartze V.U."/>
            <person name="Winter S."/>
            <person name="Shelest E."/>
            <person name="Marcet-Houben M."/>
            <person name="Horn F."/>
            <person name="Wehner S."/>
            <person name="Hoffmann K."/>
            <person name="Riege K."/>
            <person name="Sammeth M."/>
            <person name="Nowrousian M."/>
            <person name="Valiante V."/>
            <person name="Linde J."/>
            <person name="Jacobsen I.D."/>
            <person name="Marz M."/>
            <person name="Brakhage A.A."/>
            <person name="Gabaldon T."/>
            <person name="Bocker S."/>
            <person name="Voigt K."/>
        </authorList>
    </citation>
    <scope>NUCLEOTIDE SEQUENCE [LARGE SCALE GENOMIC DNA]</scope>
    <source>
        <strain evidence="1">FSU 9682</strain>
    </source>
</reference>
<name>A0A068SF16_9FUNG</name>
<dbReference type="Proteomes" id="UP000027586">
    <property type="component" value="Unassembled WGS sequence"/>
</dbReference>
<dbReference type="VEuPathDB" id="FungiDB:LCOR_11338.1"/>
<keyword evidence="2" id="KW-1185">Reference proteome</keyword>
<protein>
    <submittedName>
        <fullName evidence="1">Uncharacterized protein</fullName>
    </submittedName>
</protein>
<evidence type="ECO:0000313" key="2">
    <source>
        <dbReference type="Proteomes" id="UP000027586"/>
    </source>
</evidence>